<protein>
    <submittedName>
        <fullName evidence="3">Excisionase</fullName>
    </submittedName>
</protein>
<evidence type="ECO:0000259" key="2">
    <source>
        <dbReference type="Pfam" id="PF12728"/>
    </source>
</evidence>
<dbReference type="eggNOG" id="COG3311">
    <property type="taxonomic scope" value="Bacteria"/>
</dbReference>
<gene>
    <name evidence="3" type="ORF">B597_017405</name>
</gene>
<sequence>MASTMPTDSNEGEILTIRQVADYLKVTERTIYRLAGVKKIPAFKVGGTWRFSRADIDSWIKQQSLEGLDAAREGDHTANGQTNDGVRK</sequence>
<dbReference type="InterPro" id="IPR010093">
    <property type="entry name" value="SinI_DNA-bd"/>
</dbReference>
<dbReference type="InterPro" id="IPR009061">
    <property type="entry name" value="DNA-bd_dom_put_sf"/>
</dbReference>
<organism evidence="3 4">
    <name type="scientific">Stutzerimonas stutzeri KOS6</name>
    <dbReference type="NCBI Taxonomy" id="1218352"/>
    <lineage>
        <taxon>Bacteria</taxon>
        <taxon>Pseudomonadati</taxon>
        <taxon>Pseudomonadota</taxon>
        <taxon>Gammaproteobacteria</taxon>
        <taxon>Pseudomonadales</taxon>
        <taxon>Pseudomonadaceae</taxon>
        <taxon>Stutzerimonas</taxon>
    </lineage>
</organism>
<dbReference type="HOGENOM" id="CLU_140176_10_2_6"/>
<dbReference type="AlphaFoldDB" id="A0A061JP50"/>
<dbReference type="NCBIfam" id="TIGR01764">
    <property type="entry name" value="excise"/>
    <property type="match status" value="1"/>
</dbReference>
<evidence type="ECO:0000256" key="1">
    <source>
        <dbReference type="SAM" id="MobiDB-lite"/>
    </source>
</evidence>
<evidence type="ECO:0000313" key="3">
    <source>
        <dbReference type="EMBL" id="EWC39964.1"/>
    </source>
</evidence>
<reference evidence="3 4" key="1">
    <citation type="journal article" date="2013" name="Genome Announc.">
        <title>Draft Genome of the Nitrogen-Fixing Bacterium Pseudomonas stutzeri Strain KOS6 Isolated from Industrial Hydrocarbon Sludge.</title>
        <authorList>
            <person name="Grigoryeva T.V."/>
            <person name="Laikov A.V."/>
            <person name="Naumova R.P."/>
            <person name="Manolov A.I."/>
            <person name="Larin A.K."/>
            <person name="Karpova I.Y."/>
            <person name="Semashko T.A."/>
            <person name="Alexeev D.G."/>
            <person name="Kostryukova E.S."/>
            <person name="Muller R."/>
            <person name="Govorun V.M."/>
        </authorList>
    </citation>
    <scope>NUCLEOTIDE SEQUENCE [LARGE SCALE GENOMIC DNA]</scope>
    <source>
        <strain evidence="3 4">KOS6</strain>
    </source>
</reference>
<feature type="compositionally biased region" description="Polar residues" evidence="1">
    <location>
        <begin position="78"/>
        <end position="88"/>
    </location>
</feature>
<comment type="caution">
    <text evidence="3">The sequence shown here is derived from an EMBL/GenBank/DDBJ whole genome shotgun (WGS) entry which is preliminary data.</text>
</comment>
<dbReference type="EMBL" id="AMCZ02000027">
    <property type="protein sequence ID" value="EWC39964.1"/>
    <property type="molecule type" value="Genomic_DNA"/>
</dbReference>
<dbReference type="InterPro" id="IPR041657">
    <property type="entry name" value="HTH_17"/>
</dbReference>
<evidence type="ECO:0000313" key="4">
    <source>
        <dbReference type="Proteomes" id="UP000026923"/>
    </source>
</evidence>
<feature type="domain" description="Helix-turn-helix" evidence="2">
    <location>
        <begin position="15"/>
        <end position="64"/>
    </location>
</feature>
<proteinExistence type="predicted"/>
<dbReference type="Proteomes" id="UP000026923">
    <property type="component" value="Unassembled WGS sequence"/>
</dbReference>
<feature type="region of interest" description="Disordered" evidence="1">
    <location>
        <begin position="67"/>
        <end position="88"/>
    </location>
</feature>
<accession>A0A061JP50</accession>
<dbReference type="GO" id="GO:0003677">
    <property type="term" value="F:DNA binding"/>
    <property type="evidence" value="ECO:0007669"/>
    <property type="project" value="InterPro"/>
</dbReference>
<dbReference type="Pfam" id="PF12728">
    <property type="entry name" value="HTH_17"/>
    <property type="match status" value="1"/>
</dbReference>
<name>A0A061JP50_STUST</name>
<dbReference type="SUPFAM" id="SSF46955">
    <property type="entry name" value="Putative DNA-binding domain"/>
    <property type="match status" value="1"/>
</dbReference>